<dbReference type="InterPro" id="IPR012347">
    <property type="entry name" value="Ferritin-like"/>
</dbReference>
<proteinExistence type="predicted"/>
<dbReference type="AlphaFoldDB" id="A0A5A8F1V2"/>
<feature type="domain" description="Rubrerythrin diiron-binding" evidence="1">
    <location>
        <begin position="9"/>
        <end position="145"/>
    </location>
</feature>
<protein>
    <submittedName>
        <fullName evidence="2">Rubrerythrin</fullName>
    </submittedName>
</protein>
<dbReference type="PANTHER" id="PTHR33531">
    <property type="entry name" value="RUBRERYTHRIN SUBFAMILY"/>
    <property type="match status" value="1"/>
</dbReference>
<evidence type="ECO:0000259" key="1">
    <source>
        <dbReference type="Pfam" id="PF02915"/>
    </source>
</evidence>
<dbReference type="GO" id="GO:0046872">
    <property type="term" value="F:metal ion binding"/>
    <property type="evidence" value="ECO:0007669"/>
    <property type="project" value="InterPro"/>
</dbReference>
<dbReference type="Gene3D" id="1.20.1260.10">
    <property type="match status" value="1"/>
</dbReference>
<dbReference type="PANTHER" id="PTHR33531:SF7">
    <property type="entry name" value="HYPOTHETICAL MEMBRANE PROTEIN, CONSERVED"/>
    <property type="match status" value="1"/>
</dbReference>
<dbReference type="Proteomes" id="UP000322876">
    <property type="component" value="Unassembled WGS sequence"/>
</dbReference>
<dbReference type="OrthoDB" id="9792395at2"/>
<dbReference type="CDD" id="cd01045">
    <property type="entry name" value="Ferritin_like_AB"/>
    <property type="match status" value="1"/>
</dbReference>
<evidence type="ECO:0000313" key="2">
    <source>
        <dbReference type="EMBL" id="KAA0257711.1"/>
    </source>
</evidence>
<gene>
    <name evidence="2" type="ORF">FHQ18_08185</name>
</gene>
<dbReference type="Pfam" id="PF02915">
    <property type="entry name" value="Rubrerythrin"/>
    <property type="match status" value="1"/>
</dbReference>
<organism evidence="2 3">
    <name type="scientific">Deferribacter autotrophicus</name>
    <dbReference type="NCBI Taxonomy" id="500465"/>
    <lineage>
        <taxon>Bacteria</taxon>
        <taxon>Pseudomonadati</taxon>
        <taxon>Deferribacterota</taxon>
        <taxon>Deferribacteres</taxon>
        <taxon>Deferribacterales</taxon>
        <taxon>Deferribacteraceae</taxon>
        <taxon>Deferribacter</taxon>
    </lineage>
</organism>
<comment type="caution">
    <text evidence="2">The sequence shown here is derived from an EMBL/GenBank/DDBJ whole genome shotgun (WGS) entry which is preliminary data.</text>
</comment>
<dbReference type="EMBL" id="VFJB01000006">
    <property type="protein sequence ID" value="KAA0257711.1"/>
    <property type="molecule type" value="Genomic_DNA"/>
</dbReference>
<dbReference type="InterPro" id="IPR009078">
    <property type="entry name" value="Ferritin-like_SF"/>
</dbReference>
<dbReference type="SUPFAM" id="SSF47240">
    <property type="entry name" value="Ferritin-like"/>
    <property type="match status" value="1"/>
</dbReference>
<keyword evidence="3" id="KW-1185">Reference proteome</keyword>
<dbReference type="InterPro" id="IPR003251">
    <property type="entry name" value="Rr_diiron-bd_dom"/>
</dbReference>
<reference evidence="2 3" key="1">
    <citation type="submission" date="2019-06" db="EMBL/GenBank/DDBJ databases">
        <title>Genomic insights into carbon and energy metabolism of Deferribacter autotrophicus revealed new metabolic traits in the phylum Deferribacteres.</title>
        <authorList>
            <person name="Slobodkin A.I."/>
            <person name="Slobodkina G.B."/>
            <person name="Allioux M."/>
            <person name="Alain K."/>
            <person name="Jebbar M."/>
            <person name="Shadrin V."/>
            <person name="Kublanov I.V."/>
            <person name="Toshchakov S.V."/>
            <person name="Bonch-Osmolovskaya E.A."/>
        </authorList>
    </citation>
    <scope>NUCLEOTIDE SEQUENCE [LARGE SCALE GENOMIC DNA]</scope>
    <source>
        <strain evidence="2 3">SL50</strain>
    </source>
</reference>
<dbReference type="RefSeq" id="WP_149266684.1">
    <property type="nucleotide sequence ID" value="NZ_VFJB01000006.1"/>
</dbReference>
<sequence length="154" mass="17921">MSEITLKKALEDALDKEQKAHDFYMKLYDLLSDLGAKAIIKELAEEEVKHREMITKAMETGKIEHIGLDTKFYTTDLGIAQMVLPQVITEDMSVQDVLRIAMKHEDNSRIFYEKLAEKFAGSEAEEFFRRMAVEEANHRNKIQNIYDDIVYDEN</sequence>
<accession>A0A5A8F1V2</accession>
<evidence type="ECO:0000313" key="3">
    <source>
        <dbReference type="Proteomes" id="UP000322876"/>
    </source>
</evidence>
<dbReference type="GO" id="GO:0016491">
    <property type="term" value="F:oxidoreductase activity"/>
    <property type="evidence" value="ECO:0007669"/>
    <property type="project" value="InterPro"/>
</dbReference>
<name>A0A5A8F1V2_9BACT</name>